<feature type="compositionally biased region" description="Acidic residues" evidence="1">
    <location>
        <begin position="187"/>
        <end position="203"/>
    </location>
</feature>
<evidence type="ECO:0000256" key="1">
    <source>
        <dbReference type="SAM" id="MobiDB-lite"/>
    </source>
</evidence>
<evidence type="ECO:0000313" key="2">
    <source>
        <dbReference type="EMBL" id="GAA0186834.1"/>
    </source>
</evidence>
<comment type="caution">
    <text evidence="2">The sequence shown here is derived from an EMBL/GenBank/DDBJ whole genome shotgun (WGS) entry which is preliminary data.</text>
</comment>
<organism evidence="2 3">
    <name type="scientific">Lithospermum erythrorhizon</name>
    <name type="common">Purple gromwell</name>
    <name type="synonym">Lithospermum officinale var. erythrorhizon</name>
    <dbReference type="NCBI Taxonomy" id="34254"/>
    <lineage>
        <taxon>Eukaryota</taxon>
        <taxon>Viridiplantae</taxon>
        <taxon>Streptophyta</taxon>
        <taxon>Embryophyta</taxon>
        <taxon>Tracheophyta</taxon>
        <taxon>Spermatophyta</taxon>
        <taxon>Magnoliopsida</taxon>
        <taxon>eudicotyledons</taxon>
        <taxon>Gunneridae</taxon>
        <taxon>Pentapetalae</taxon>
        <taxon>asterids</taxon>
        <taxon>lamiids</taxon>
        <taxon>Boraginales</taxon>
        <taxon>Boraginaceae</taxon>
        <taxon>Boraginoideae</taxon>
        <taxon>Lithospermeae</taxon>
        <taxon>Lithospermum</taxon>
    </lineage>
</organism>
<accession>A0AAV3RZF9</accession>
<dbReference type="AlphaFoldDB" id="A0AAV3RZF9"/>
<protein>
    <recommendedName>
        <fullName evidence="4">Transposase</fullName>
    </recommendedName>
</protein>
<sequence length="229" mass="26597">MRKFKDDFGLSSNRFCSYANEVWPSGDEVESFAHVNEMLNIGRRFKNGYRKRGVVDTLPCLDLYMGEARFADSCVVKSLVPIRYQDRNPNKVVTSLTYKFLMGEKINLPIFIASHMRHSMWNNKTTTHPYGMLITHIMESWYDDNLFPHGNPLIAKLGTREDRQAILKTMTRKWFREVDDLEDLVFLDDGNDDDDEDGDDDNERENGGDVLIDNDAARGMRSKIFNEHK</sequence>
<name>A0AAV3RZF9_LITER</name>
<evidence type="ECO:0008006" key="4">
    <source>
        <dbReference type="Google" id="ProtNLM"/>
    </source>
</evidence>
<keyword evidence="3" id="KW-1185">Reference proteome</keyword>
<gene>
    <name evidence="2" type="ORF">LIER_34122</name>
</gene>
<feature type="region of interest" description="Disordered" evidence="1">
    <location>
        <begin position="187"/>
        <end position="215"/>
    </location>
</feature>
<reference evidence="2 3" key="1">
    <citation type="submission" date="2024-01" db="EMBL/GenBank/DDBJ databases">
        <title>The complete chloroplast genome sequence of Lithospermum erythrorhizon: insights into the phylogenetic relationship among Boraginaceae species and the maternal lineages of purple gromwells.</title>
        <authorList>
            <person name="Okada T."/>
            <person name="Watanabe K."/>
        </authorList>
    </citation>
    <scope>NUCLEOTIDE SEQUENCE [LARGE SCALE GENOMIC DNA]</scope>
</reference>
<evidence type="ECO:0000313" key="3">
    <source>
        <dbReference type="Proteomes" id="UP001454036"/>
    </source>
</evidence>
<proteinExistence type="predicted"/>
<dbReference type="EMBL" id="BAABME010014084">
    <property type="protein sequence ID" value="GAA0186834.1"/>
    <property type="molecule type" value="Genomic_DNA"/>
</dbReference>
<dbReference type="Proteomes" id="UP001454036">
    <property type="component" value="Unassembled WGS sequence"/>
</dbReference>